<dbReference type="OrthoDB" id="1367865at2759"/>
<dbReference type="InterPro" id="IPR036322">
    <property type="entry name" value="WD40_repeat_dom_sf"/>
</dbReference>
<keyword evidence="2" id="KW-0677">Repeat</keyword>
<keyword evidence="1 3" id="KW-0853">WD repeat</keyword>
<accession>A0A2J6RR33</accession>
<dbReference type="PROSITE" id="PS50082">
    <property type="entry name" value="WD_REPEATS_2"/>
    <property type="match status" value="1"/>
</dbReference>
<dbReference type="InterPro" id="IPR019775">
    <property type="entry name" value="WD40_repeat_CS"/>
</dbReference>
<reference evidence="4 5" key="1">
    <citation type="submission" date="2016-04" db="EMBL/GenBank/DDBJ databases">
        <title>A degradative enzymes factory behind the ericoid mycorrhizal symbiosis.</title>
        <authorList>
            <consortium name="DOE Joint Genome Institute"/>
            <person name="Martino E."/>
            <person name="Morin E."/>
            <person name="Grelet G."/>
            <person name="Kuo A."/>
            <person name="Kohler A."/>
            <person name="Daghino S."/>
            <person name="Barry K."/>
            <person name="Choi C."/>
            <person name="Cichocki N."/>
            <person name="Clum A."/>
            <person name="Copeland A."/>
            <person name="Hainaut M."/>
            <person name="Haridas S."/>
            <person name="Labutti K."/>
            <person name="Lindquist E."/>
            <person name="Lipzen A."/>
            <person name="Khouja H.-R."/>
            <person name="Murat C."/>
            <person name="Ohm R."/>
            <person name="Olson A."/>
            <person name="Spatafora J."/>
            <person name="Veneault-Fourrey C."/>
            <person name="Henrissat B."/>
            <person name="Grigoriev I."/>
            <person name="Martin F."/>
            <person name="Perotto S."/>
        </authorList>
    </citation>
    <scope>NUCLEOTIDE SEQUENCE [LARGE SCALE GENOMIC DNA]</scope>
    <source>
        <strain evidence="4 5">F</strain>
    </source>
</reference>
<evidence type="ECO:0000313" key="4">
    <source>
        <dbReference type="EMBL" id="PMD40985.1"/>
    </source>
</evidence>
<dbReference type="Pfam" id="PF00400">
    <property type="entry name" value="WD40"/>
    <property type="match status" value="1"/>
</dbReference>
<dbReference type="EMBL" id="KZ613945">
    <property type="protein sequence ID" value="PMD40985.1"/>
    <property type="molecule type" value="Genomic_DNA"/>
</dbReference>
<dbReference type="PROSITE" id="PS00678">
    <property type="entry name" value="WD_REPEATS_1"/>
    <property type="match status" value="1"/>
</dbReference>
<dbReference type="STRING" id="1149755.A0A2J6RR33"/>
<dbReference type="Proteomes" id="UP000235786">
    <property type="component" value="Unassembled WGS sequence"/>
</dbReference>
<dbReference type="PANTHER" id="PTHR19848:SF8">
    <property type="entry name" value="F-BOX AND WD REPEAT DOMAIN CONTAINING 7"/>
    <property type="match status" value="1"/>
</dbReference>
<keyword evidence="5" id="KW-1185">Reference proteome</keyword>
<evidence type="ECO:0000256" key="2">
    <source>
        <dbReference type="ARBA" id="ARBA00022737"/>
    </source>
</evidence>
<feature type="repeat" description="WD" evidence="3">
    <location>
        <begin position="250"/>
        <end position="291"/>
    </location>
</feature>
<gene>
    <name evidence="4" type="ORF">L207DRAFT_427268</name>
</gene>
<protein>
    <submittedName>
        <fullName evidence="4">WD40 repeat-like protein</fullName>
    </submittedName>
</protein>
<dbReference type="PANTHER" id="PTHR19848">
    <property type="entry name" value="WD40 REPEAT PROTEIN"/>
    <property type="match status" value="1"/>
</dbReference>
<dbReference type="SUPFAM" id="SSF50978">
    <property type="entry name" value="WD40 repeat-like"/>
    <property type="match status" value="1"/>
</dbReference>
<sequence length="504" mass="56547">MPRYSSAQFYKDWRYCVEKDFTNPDGEQVKYATDGFRTWGGELYKLPFPTAPENASVNADCSLIAIAVSDNIYVYDTVNFAEVLVLKGHISRIDNLAFQPHNPKILVSSAQNNYGGSVPTEPTIIIWDLDKQQEHPIMEDSVISSIASQATDSIAENFLMVHTRIELSAAEEKSLTSAIEPVISQIVRTHAMSNQRTINGRLSTSFQAEIFSPSGSHLIYMPGQRPRSNHVDRWDVKIYSMATHEDLLTLRGHTDALMWTGYSPDGTMISTVAWDQSMRIWDAASGEQKFVFETTGQNWTGGFSPDSKRFAGTCGDGTFYVYSLNDGTTILKQKAGHSWMRALDWAPDSNILAIGEGHGAKPGRFALFDVNEKKVVQERVFSTEACRAPREYKSFIGSSLECQAIKFVDGGRKVLVLTSGDGGIETYDLQTWEKWRFARPNIDPPFDDEPEDERPFDDNFNNPLIHGGYRMAVWEDHKEGSIFYASLDGDSVRIWDVPMTKTSS</sequence>
<dbReference type="PROSITE" id="PS50294">
    <property type="entry name" value="WD_REPEATS_REGION"/>
    <property type="match status" value="1"/>
</dbReference>
<dbReference type="Gene3D" id="2.130.10.10">
    <property type="entry name" value="YVTN repeat-like/Quinoprotein amine dehydrogenase"/>
    <property type="match status" value="2"/>
</dbReference>
<evidence type="ECO:0000256" key="3">
    <source>
        <dbReference type="PROSITE-ProRule" id="PRU00221"/>
    </source>
</evidence>
<dbReference type="AlphaFoldDB" id="A0A2J6RR33"/>
<organism evidence="4 5">
    <name type="scientific">Hyaloscypha variabilis (strain UAMH 11265 / GT02V1 / F)</name>
    <name type="common">Meliniomyces variabilis</name>
    <dbReference type="NCBI Taxonomy" id="1149755"/>
    <lineage>
        <taxon>Eukaryota</taxon>
        <taxon>Fungi</taxon>
        <taxon>Dikarya</taxon>
        <taxon>Ascomycota</taxon>
        <taxon>Pezizomycotina</taxon>
        <taxon>Leotiomycetes</taxon>
        <taxon>Helotiales</taxon>
        <taxon>Hyaloscyphaceae</taxon>
        <taxon>Hyaloscypha</taxon>
        <taxon>Hyaloscypha variabilis</taxon>
    </lineage>
</organism>
<dbReference type="InterPro" id="IPR015943">
    <property type="entry name" value="WD40/YVTN_repeat-like_dom_sf"/>
</dbReference>
<proteinExistence type="predicted"/>
<name>A0A2J6RR33_HYAVF</name>
<dbReference type="SMART" id="SM00320">
    <property type="entry name" value="WD40"/>
    <property type="match status" value="4"/>
</dbReference>
<evidence type="ECO:0000313" key="5">
    <source>
        <dbReference type="Proteomes" id="UP000235786"/>
    </source>
</evidence>
<dbReference type="InterPro" id="IPR001680">
    <property type="entry name" value="WD40_rpt"/>
</dbReference>
<evidence type="ECO:0000256" key="1">
    <source>
        <dbReference type="ARBA" id="ARBA00022574"/>
    </source>
</evidence>